<dbReference type="GO" id="GO:0160237">
    <property type="term" value="F:D-Ala-D-Ala dipeptidase activity"/>
    <property type="evidence" value="ECO:0007669"/>
    <property type="project" value="UniProtKB-EC"/>
</dbReference>
<evidence type="ECO:0000256" key="7">
    <source>
        <dbReference type="ARBA" id="ARBA00023049"/>
    </source>
</evidence>
<reference evidence="11" key="1">
    <citation type="submission" date="2014-11" db="EMBL/GenBank/DDBJ databases">
        <authorList>
            <person name="Malar M.C."/>
            <person name="Sen D."/>
            <person name="Tripathy S."/>
        </authorList>
    </citation>
    <scope>NUCLEOTIDE SEQUENCE</scope>
    <source>
        <strain evidence="11">BDU141951</strain>
    </source>
</reference>
<dbReference type="GO" id="GO:0071555">
    <property type="term" value="P:cell wall organization"/>
    <property type="evidence" value="ECO:0007669"/>
    <property type="project" value="UniProtKB-KW"/>
</dbReference>
<feature type="active site" description="Proton donor/acceptor" evidence="9">
    <location>
        <position position="203"/>
    </location>
</feature>
<comment type="caution">
    <text evidence="11">The sequence shown here is derived from an EMBL/GenBank/DDBJ whole genome shotgun (WGS) entry which is preliminary data.</text>
</comment>
<proteinExistence type="inferred from homology"/>
<dbReference type="GO" id="GO:0008270">
    <property type="term" value="F:zinc ion binding"/>
    <property type="evidence" value="ECO:0007669"/>
    <property type="project" value="UniProtKB-UniRule"/>
</dbReference>
<dbReference type="HAMAP" id="MF_01924">
    <property type="entry name" value="A_A_dipeptidase"/>
    <property type="match status" value="1"/>
</dbReference>
<evidence type="ECO:0000256" key="10">
    <source>
        <dbReference type="PIRNR" id="PIRNR026671"/>
    </source>
</evidence>
<reference evidence="11" key="3">
    <citation type="submission" date="2020-02" db="EMBL/GenBank/DDBJ databases">
        <authorList>
            <person name="Sarangi A.N."/>
            <person name="Ghosh S."/>
            <person name="Mukherjee M."/>
            <person name="Tripathy S."/>
        </authorList>
    </citation>
    <scope>NUCLEOTIDE SEQUENCE</scope>
    <source>
        <strain evidence="11">BDU141951</strain>
    </source>
</reference>
<dbReference type="Pfam" id="PF01427">
    <property type="entry name" value="Peptidase_M15"/>
    <property type="match status" value="1"/>
</dbReference>
<dbReference type="SUPFAM" id="SSF55166">
    <property type="entry name" value="Hedgehog/DD-peptidase"/>
    <property type="match status" value="1"/>
</dbReference>
<feature type="binding site" evidence="9">
    <location>
        <position position="206"/>
    </location>
    <ligand>
        <name>Zn(2+)</name>
        <dbReference type="ChEBI" id="CHEBI:29105"/>
        <note>catalytic</note>
    </ligand>
</feature>
<evidence type="ECO:0000256" key="1">
    <source>
        <dbReference type="ARBA" id="ARBA00001362"/>
    </source>
</evidence>
<reference evidence="11" key="2">
    <citation type="journal article" date="2015" name="Genome Announc.">
        <title>Draft Genome Sequence of Filamentous Marine Cyanobacterium Lyngbya confervoides Strain BDU141951.</title>
        <authorList>
            <person name="Chandrababunaidu M.M."/>
            <person name="Sen D."/>
            <person name="Tripathy S."/>
        </authorList>
    </citation>
    <scope>NUCLEOTIDE SEQUENCE</scope>
    <source>
        <strain evidence="11">BDU141951</strain>
    </source>
</reference>
<dbReference type="PIRSF" id="PIRSF026671">
    <property type="entry name" value="AA_dipeptidase"/>
    <property type="match status" value="1"/>
</dbReference>
<dbReference type="InterPro" id="IPR000755">
    <property type="entry name" value="A_A_dipeptidase"/>
</dbReference>
<feature type="binding site" evidence="9">
    <location>
        <position position="141"/>
    </location>
    <ligand>
        <name>Zn(2+)</name>
        <dbReference type="ChEBI" id="CHEBI:29105"/>
        <note>catalytic</note>
    </ligand>
</feature>
<accession>A0A0C1Y9Y6</accession>
<evidence type="ECO:0000256" key="3">
    <source>
        <dbReference type="ARBA" id="ARBA00022723"/>
    </source>
</evidence>
<evidence type="ECO:0000256" key="9">
    <source>
        <dbReference type="HAMAP-Rule" id="MF_01924"/>
    </source>
</evidence>
<protein>
    <recommendedName>
        <fullName evidence="9 10">D-alanyl-D-alanine dipeptidase</fullName>
        <shortName evidence="9 10">D-Ala-D-Ala dipeptidase</shortName>
        <ecNumber evidence="9 10">3.4.13.22</ecNumber>
    </recommendedName>
</protein>
<comment type="similarity">
    <text evidence="9 10">Belongs to the peptidase M15D family.</text>
</comment>
<keyword evidence="4 9" id="KW-0378">Hydrolase</keyword>
<keyword evidence="2 9" id="KW-0645">Protease</keyword>
<comment type="function">
    <text evidence="9 10">Catalyzes hydrolysis of the D-alanyl-D-alanine dipeptide.</text>
</comment>
<dbReference type="InterPro" id="IPR009045">
    <property type="entry name" value="Zn_M74/Hedgehog-like"/>
</dbReference>
<dbReference type="PANTHER" id="PTHR43126:SF2">
    <property type="entry name" value="D-ALANYL-D-ALANINE DIPEPTIDASE"/>
    <property type="match status" value="1"/>
</dbReference>
<evidence type="ECO:0000256" key="2">
    <source>
        <dbReference type="ARBA" id="ARBA00022670"/>
    </source>
</evidence>
<dbReference type="GO" id="GO:0006508">
    <property type="term" value="P:proteolysis"/>
    <property type="evidence" value="ECO:0007669"/>
    <property type="project" value="UniProtKB-KW"/>
</dbReference>
<evidence type="ECO:0000256" key="5">
    <source>
        <dbReference type="ARBA" id="ARBA00022833"/>
    </source>
</evidence>
<dbReference type="GO" id="GO:0008237">
    <property type="term" value="F:metallopeptidase activity"/>
    <property type="evidence" value="ECO:0007669"/>
    <property type="project" value="UniProtKB-KW"/>
</dbReference>
<name>A0A0C1Y9Y6_9CYAN</name>
<organism evidence="11">
    <name type="scientific">Lyngbya confervoides BDU141951</name>
    <dbReference type="NCBI Taxonomy" id="1574623"/>
    <lineage>
        <taxon>Bacteria</taxon>
        <taxon>Bacillati</taxon>
        <taxon>Cyanobacteriota</taxon>
        <taxon>Cyanophyceae</taxon>
        <taxon>Oscillatoriophycideae</taxon>
        <taxon>Oscillatoriales</taxon>
        <taxon>Microcoleaceae</taxon>
        <taxon>Lyngbya</taxon>
    </lineage>
</organism>
<keyword evidence="3 9" id="KW-0479">Metal-binding</keyword>
<comment type="catalytic activity">
    <reaction evidence="1 9 10">
        <text>D-alanyl-D-alanine + H2O = 2 D-alanine</text>
        <dbReference type="Rhea" id="RHEA:20661"/>
        <dbReference type="ChEBI" id="CHEBI:15377"/>
        <dbReference type="ChEBI" id="CHEBI:57416"/>
        <dbReference type="ChEBI" id="CHEBI:57822"/>
        <dbReference type="EC" id="3.4.13.22"/>
    </reaction>
</comment>
<evidence type="ECO:0000313" key="11">
    <source>
        <dbReference type="EMBL" id="NEV69467.1"/>
    </source>
</evidence>
<evidence type="ECO:0000256" key="6">
    <source>
        <dbReference type="ARBA" id="ARBA00022997"/>
    </source>
</evidence>
<keyword evidence="8 10" id="KW-0961">Cell wall biogenesis/degradation</keyword>
<evidence type="ECO:0000256" key="4">
    <source>
        <dbReference type="ARBA" id="ARBA00022801"/>
    </source>
</evidence>
<dbReference type="PANTHER" id="PTHR43126">
    <property type="entry name" value="D-ALANYL-D-ALANINE DIPEPTIDASE"/>
    <property type="match status" value="1"/>
</dbReference>
<dbReference type="Gene3D" id="3.30.1380.10">
    <property type="match status" value="1"/>
</dbReference>
<dbReference type="EMBL" id="JTHE02000003">
    <property type="protein sequence ID" value="NEV69467.1"/>
    <property type="molecule type" value="Genomic_DNA"/>
</dbReference>
<keyword evidence="6 9" id="KW-0224">Dipeptidase</keyword>
<evidence type="ECO:0000256" key="8">
    <source>
        <dbReference type="ARBA" id="ARBA00023316"/>
    </source>
</evidence>
<dbReference type="AlphaFoldDB" id="A0A0C1Y9Y6"/>
<feature type="binding site" evidence="9">
    <location>
        <position position="134"/>
    </location>
    <ligand>
        <name>Zn(2+)</name>
        <dbReference type="ChEBI" id="CHEBI:29105"/>
        <note>catalytic</note>
    </ligand>
</feature>
<feature type="site" description="Transition state stabilizer" evidence="9">
    <location>
        <position position="78"/>
    </location>
</feature>
<keyword evidence="7 9" id="KW-0482">Metalloprotease</keyword>
<gene>
    <name evidence="11" type="ORF">QQ91_020430</name>
</gene>
<dbReference type="EC" id="3.4.13.22" evidence="9 10"/>
<comment type="cofactor">
    <cofactor evidence="9">
        <name>Zn(2+)</name>
        <dbReference type="ChEBI" id="CHEBI:29105"/>
    </cofactor>
    <text evidence="9">Binds 1 zinc ion per subunit.</text>
</comment>
<keyword evidence="5 9" id="KW-0862">Zinc</keyword>
<sequence>MKPYQHVLIEECDEPLVPLPLGEFAVVTPHPYVALGAPYGDLSPYWVRQSVAIALHQAQQTLQTQHPGWQLQIFDAYRPLAVQQFMVDYTAQELAQQQGLNLAQISDAERQALMAQVYQFWALPSPNPKTPPPHSTGAAIDLSLVDETGQPIDMGSPIDEVSARSHPDHFQHQMDAYSQQVHRHRVLLRQAMKAAGFEQHPNEWWHFSLGDQMWGWLKAKSTGQAAIARYGSMVPED</sequence>